<dbReference type="PANTHER" id="PTHR30514">
    <property type="entry name" value="GLUCOKINASE"/>
    <property type="match status" value="1"/>
</dbReference>
<organism evidence="6 7">
    <name type="scientific">Streptomyces rhizosphaericus</name>
    <dbReference type="NCBI Taxonomy" id="114699"/>
    <lineage>
        <taxon>Bacteria</taxon>
        <taxon>Bacillati</taxon>
        <taxon>Actinomycetota</taxon>
        <taxon>Actinomycetes</taxon>
        <taxon>Kitasatosporales</taxon>
        <taxon>Streptomycetaceae</taxon>
        <taxon>Streptomyces</taxon>
        <taxon>Streptomyces violaceusniger group</taxon>
    </lineage>
</organism>
<dbReference type="GO" id="GO:1901135">
    <property type="term" value="P:carbohydrate derivative metabolic process"/>
    <property type="evidence" value="ECO:0007669"/>
    <property type="project" value="InterPro"/>
</dbReference>
<dbReference type="GO" id="GO:0097367">
    <property type="term" value="F:carbohydrate derivative binding"/>
    <property type="evidence" value="ECO:0007669"/>
    <property type="project" value="InterPro"/>
</dbReference>
<evidence type="ECO:0000256" key="2">
    <source>
        <dbReference type="ARBA" id="ARBA00023125"/>
    </source>
</evidence>
<dbReference type="Pfam" id="PF01380">
    <property type="entry name" value="SIS"/>
    <property type="match status" value="1"/>
</dbReference>
<evidence type="ECO:0000256" key="3">
    <source>
        <dbReference type="ARBA" id="ARBA00023163"/>
    </source>
</evidence>
<feature type="domain" description="HTH rpiR-type" evidence="4">
    <location>
        <begin position="11"/>
        <end position="87"/>
    </location>
</feature>
<dbReference type="PROSITE" id="PS51071">
    <property type="entry name" value="HTH_RPIR"/>
    <property type="match status" value="1"/>
</dbReference>
<keyword evidence="3" id="KW-0804">Transcription</keyword>
<comment type="caution">
    <text evidence="6">The sequence shown here is derived from an EMBL/GenBank/DDBJ whole genome shotgun (WGS) entry which is preliminary data.</text>
</comment>
<evidence type="ECO:0000313" key="6">
    <source>
        <dbReference type="EMBL" id="NEW71581.1"/>
    </source>
</evidence>
<dbReference type="EMBL" id="JAAIKT010000014">
    <property type="protein sequence ID" value="NEW71581.1"/>
    <property type="molecule type" value="Genomic_DNA"/>
</dbReference>
<dbReference type="PROSITE" id="PS51464">
    <property type="entry name" value="SIS"/>
    <property type="match status" value="1"/>
</dbReference>
<dbReference type="Gene3D" id="1.10.10.10">
    <property type="entry name" value="Winged helix-like DNA-binding domain superfamily/Winged helix DNA-binding domain"/>
    <property type="match status" value="1"/>
</dbReference>
<reference evidence="6" key="1">
    <citation type="submission" date="2020-02" db="EMBL/GenBank/DDBJ databases">
        <title>A new Streptomyces sp. for controlling soil-borne diseases.</title>
        <authorList>
            <person name="Li X."/>
            <person name="Tian Y."/>
            <person name="Gao K."/>
        </authorList>
    </citation>
    <scope>NUCLEOTIDE SEQUENCE [LARGE SCALE GENOMIC DNA]</scope>
    <source>
        <strain evidence="6">0250</strain>
    </source>
</reference>
<dbReference type="SUPFAM" id="SSF46689">
    <property type="entry name" value="Homeodomain-like"/>
    <property type="match status" value="1"/>
</dbReference>
<dbReference type="InterPro" id="IPR001347">
    <property type="entry name" value="SIS_dom"/>
</dbReference>
<dbReference type="InterPro" id="IPR047640">
    <property type="entry name" value="RpiR-like"/>
</dbReference>
<dbReference type="PANTHER" id="PTHR30514:SF1">
    <property type="entry name" value="HTH-TYPE TRANSCRIPTIONAL REGULATOR HEXR-RELATED"/>
    <property type="match status" value="1"/>
</dbReference>
<dbReference type="CDD" id="cd05013">
    <property type="entry name" value="SIS_RpiR"/>
    <property type="match status" value="1"/>
</dbReference>
<dbReference type="Gene3D" id="3.40.50.10490">
    <property type="entry name" value="Glucose-6-phosphate isomerase like protein, domain 1"/>
    <property type="match status" value="1"/>
</dbReference>
<evidence type="ECO:0000313" key="7">
    <source>
        <dbReference type="Proteomes" id="UP000476310"/>
    </source>
</evidence>
<accession>A0A6G4AG00</accession>
<protein>
    <submittedName>
        <fullName evidence="6">MurR/RpiR family transcriptional regulator</fullName>
    </submittedName>
</protein>
<evidence type="ECO:0000259" key="4">
    <source>
        <dbReference type="PROSITE" id="PS51071"/>
    </source>
</evidence>
<dbReference type="GO" id="GO:0003700">
    <property type="term" value="F:DNA-binding transcription factor activity"/>
    <property type="evidence" value="ECO:0007669"/>
    <property type="project" value="InterPro"/>
</dbReference>
<dbReference type="GO" id="GO:0003677">
    <property type="term" value="F:DNA binding"/>
    <property type="evidence" value="ECO:0007669"/>
    <property type="project" value="UniProtKB-KW"/>
</dbReference>
<dbReference type="InterPro" id="IPR000281">
    <property type="entry name" value="HTH_RpiR"/>
</dbReference>
<dbReference type="InterPro" id="IPR009057">
    <property type="entry name" value="Homeodomain-like_sf"/>
</dbReference>
<evidence type="ECO:0000259" key="5">
    <source>
        <dbReference type="PROSITE" id="PS51464"/>
    </source>
</evidence>
<dbReference type="AlphaFoldDB" id="A0A6G4AG00"/>
<feature type="domain" description="SIS" evidence="5">
    <location>
        <begin position="136"/>
        <end position="276"/>
    </location>
</feature>
<proteinExistence type="predicted"/>
<dbReference type="RefSeq" id="WP_164427360.1">
    <property type="nucleotide sequence ID" value="NZ_JAAIKT010000014.1"/>
</dbReference>
<sequence>MVAAKSSLVSGEFVTRAQAALPGLGATDKRFIELILSDPEAVVRGSVTELAQRAGVAQSSAVRACQRIGYRGYQDVKLAITRDLAQQGEEEQELAHEEGIDGQTPAGDILDRVLRRSGRALVDAAQTVDPESLSLTIDRIAAAGRVLVIGNGTSAAPAHDAAYRLSALGLVTMFPTDVMAQHLAARHLDESCVCLVVSHTGASRESLRAAEAARTAGAFTVAITSFTNSPLTRVVDTALIAGGPEYGFRLEAMASRLAHLGIVDALFVGIAVRRPQASTKALDVMADTTIEHSL</sequence>
<dbReference type="SUPFAM" id="SSF53697">
    <property type="entry name" value="SIS domain"/>
    <property type="match status" value="1"/>
</dbReference>
<dbReference type="InterPro" id="IPR046348">
    <property type="entry name" value="SIS_dom_sf"/>
</dbReference>
<dbReference type="InterPro" id="IPR035472">
    <property type="entry name" value="RpiR-like_SIS"/>
</dbReference>
<evidence type="ECO:0000256" key="1">
    <source>
        <dbReference type="ARBA" id="ARBA00023015"/>
    </source>
</evidence>
<dbReference type="InterPro" id="IPR036388">
    <property type="entry name" value="WH-like_DNA-bd_sf"/>
</dbReference>
<keyword evidence="2" id="KW-0238">DNA-binding</keyword>
<gene>
    <name evidence="6" type="ORF">G4H13_14510</name>
</gene>
<dbReference type="Proteomes" id="UP000476310">
    <property type="component" value="Unassembled WGS sequence"/>
</dbReference>
<keyword evidence="7" id="KW-1185">Reference proteome</keyword>
<name>A0A6G4AG00_9ACTN</name>
<dbReference type="Pfam" id="PF01418">
    <property type="entry name" value="HTH_6"/>
    <property type="match status" value="1"/>
</dbReference>
<keyword evidence="1" id="KW-0805">Transcription regulation</keyword>